<feature type="transmembrane region" description="Helical" evidence="1">
    <location>
        <begin position="231"/>
        <end position="253"/>
    </location>
</feature>
<evidence type="ECO:0000313" key="3">
    <source>
        <dbReference type="Proteomes" id="UP001529343"/>
    </source>
</evidence>
<accession>A0ABT7UZ74</accession>
<reference evidence="3" key="1">
    <citation type="submission" date="2023-06" db="EMBL/GenBank/DDBJ databases">
        <title>Identification and characterization of horizontal gene transfer across gut microbiota members of farm animals based on homology search.</title>
        <authorList>
            <person name="Zeman M."/>
            <person name="Kubasova T."/>
            <person name="Jahodarova E."/>
            <person name="Nykrynova M."/>
            <person name="Rychlik I."/>
        </authorList>
    </citation>
    <scope>NUCLEOTIDE SEQUENCE [LARGE SCALE GENOMIC DNA]</scope>
    <source>
        <strain evidence="3">161_Gplus</strain>
    </source>
</reference>
<dbReference type="PROSITE" id="PS51257">
    <property type="entry name" value="PROKAR_LIPOPROTEIN"/>
    <property type="match status" value="1"/>
</dbReference>
<feature type="transmembrane region" description="Helical" evidence="1">
    <location>
        <begin position="79"/>
        <end position="97"/>
    </location>
</feature>
<feature type="transmembrane region" description="Helical" evidence="1">
    <location>
        <begin position="109"/>
        <end position="131"/>
    </location>
</feature>
<feature type="transmembrane region" description="Helical" evidence="1">
    <location>
        <begin position="169"/>
        <end position="192"/>
    </location>
</feature>
<name>A0ABT7UZ74_9LACO</name>
<feature type="transmembrane region" description="Helical" evidence="1">
    <location>
        <begin position="143"/>
        <end position="163"/>
    </location>
</feature>
<gene>
    <name evidence="2" type="ORF">QUW44_04235</name>
</gene>
<feature type="transmembrane region" description="Helical" evidence="1">
    <location>
        <begin position="204"/>
        <end position="225"/>
    </location>
</feature>
<reference evidence="2 3" key="2">
    <citation type="submission" date="2023-06" db="EMBL/GenBank/DDBJ databases">
        <authorList>
            <person name="Zeman M."/>
            <person name="Kubasova T."/>
            <person name="Jahodarova E."/>
            <person name="Nykrynova M."/>
            <person name="Rychlik I."/>
        </authorList>
    </citation>
    <scope>NUCLEOTIDE SEQUENCE [LARGE SCALE GENOMIC DNA]</scope>
    <source>
        <strain evidence="2 3">161_Gplus</strain>
    </source>
</reference>
<comment type="caution">
    <text evidence="2">The sequence shown here is derived from an EMBL/GenBank/DDBJ whole genome shotgun (WGS) entry which is preliminary data.</text>
</comment>
<feature type="transmembrane region" description="Helical" evidence="1">
    <location>
        <begin position="47"/>
        <end position="67"/>
    </location>
</feature>
<protein>
    <submittedName>
        <fullName evidence="2">Uncharacterized protein</fullName>
    </submittedName>
</protein>
<keyword evidence="1" id="KW-0472">Membrane</keyword>
<organism evidence="2 3">
    <name type="scientific">Limosilactobacillus pontis</name>
    <dbReference type="NCBI Taxonomy" id="35787"/>
    <lineage>
        <taxon>Bacteria</taxon>
        <taxon>Bacillati</taxon>
        <taxon>Bacillota</taxon>
        <taxon>Bacilli</taxon>
        <taxon>Lactobacillales</taxon>
        <taxon>Lactobacillaceae</taxon>
        <taxon>Limosilactobacillus</taxon>
    </lineage>
</organism>
<dbReference type="EMBL" id="JAUDDW010000011">
    <property type="protein sequence ID" value="MDM8266375.1"/>
    <property type="molecule type" value="Genomic_DNA"/>
</dbReference>
<keyword evidence="1" id="KW-1133">Transmembrane helix</keyword>
<keyword evidence="1" id="KW-0812">Transmembrane</keyword>
<sequence>MDNWPRQPLILTAQLPLAWGAGYWCLAQMLAGCRIPVAAPDGDQVELALMLALCWMLAGGYNQLLIYRYVPGLENGRNRVLAIANALALICTIVLAWGKPAVVLFPRRFSPLAILLLVLSLALASLGNYFVDRIRRMPDRLPLWFGPITLAVMAVVVPLFFGSQNWWEWLLASVMIILIQAVAFQQLPWILAETPARRSALYDMLLGAELAALFSSVLLGVISYYQRGYGVLSRLCICWGSAGVFLGIGAMVIAACQRYHNDFRYGHAADHENWFVAVGALCWVGILLALILAL</sequence>
<evidence type="ECO:0000256" key="1">
    <source>
        <dbReference type="SAM" id="Phobius"/>
    </source>
</evidence>
<proteinExistence type="predicted"/>
<feature type="transmembrane region" description="Helical" evidence="1">
    <location>
        <begin position="274"/>
        <end position="293"/>
    </location>
</feature>
<keyword evidence="3" id="KW-1185">Reference proteome</keyword>
<evidence type="ECO:0000313" key="2">
    <source>
        <dbReference type="EMBL" id="MDM8266375.1"/>
    </source>
</evidence>
<dbReference type="Proteomes" id="UP001529343">
    <property type="component" value="Unassembled WGS sequence"/>
</dbReference>
<dbReference type="RefSeq" id="WP_283594063.1">
    <property type="nucleotide sequence ID" value="NZ_JAUDDW010000011.1"/>
</dbReference>